<keyword evidence="2" id="KW-0540">Nuclease</keyword>
<reference evidence="6" key="1">
    <citation type="journal article" date="2019" name="Int. J. Syst. Evol. Microbiol.">
        <title>The Global Catalogue of Microorganisms (GCM) 10K type strain sequencing project: providing services to taxonomists for standard genome sequencing and annotation.</title>
        <authorList>
            <consortium name="The Broad Institute Genomics Platform"/>
            <consortium name="The Broad Institute Genome Sequencing Center for Infectious Disease"/>
            <person name="Wu L."/>
            <person name="Ma J."/>
        </authorList>
    </citation>
    <scope>NUCLEOTIDE SEQUENCE [LARGE SCALE GENOMIC DNA]</scope>
    <source>
        <strain evidence="6">JCM 11650</strain>
    </source>
</reference>
<evidence type="ECO:0000313" key="6">
    <source>
        <dbReference type="Proteomes" id="UP001595967"/>
    </source>
</evidence>
<evidence type="ECO:0000256" key="1">
    <source>
        <dbReference type="ARBA" id="ARBA00001946"/>
    </source>
</evidence>
<organism evidence="5 6">
    <name type="scientific">Comamonas nitrativorans</name>
    <dbReference type="NCBI Taxonomy" id="108437"/>
    <lineage>
        <taxon>Bacteria</taxon>
        <taxon>Pseudomonadati</taxon>
        <taxon>Pseudomonadota</taxon>
        <taxon>Betaproteobacteria</taxon>
        <taxon>Burkholderiales</taxon>
        <taxon>Comamonadaceae</taxon>
        <taxon>Comamonas</taxon>
    </lineage>
</organism>
<name>A0ABV9GTU8_9BURK</name>
<dbReference type="Gene3D" id="3.40.1350.10">
    <property type="match status" value="1"/>
</dbReference>
<sequence length="228" mass="26358">MKKSSLRHTAEKFEIPYIDISLSREAKINSWISPIDCRAVRVEDAVLDSFKLNGWRGYSGEGGLILNLIKAMSFEQIAPRNRSTCIEALYAQNVAFDEDRFSPEELLNNVAKADARTIERNFDLMASRENISYKLDYFPGLERWMFIELFKVTGNELIYNIASKFIQAPYEYRRGWPDLTIWRDNELKFVEVKAPRDKLQNSQKVIIKNFAKPFGLNFVLAGVIETNA</sequence>
<gene>
    <name evidence="5" type="ORF">ACFO3A_04495</name>
</gene>
<protein>
    <submittedName>
        <fullName evidence="5">VRR-NUC domain-containing protein</fullName>
    </submittedName>
</protein>
<accession>A0ABV9GTU8</accession>
<dbReference type="SMART" id="SM00990">
    <property type="entry name" value="VRR_NUC"/>
    <property type="match status" value="1"/>
</dbReference>
<dbReference type="Proteomes" id="UP001595967">
    <property type="component" value="Unassembled WGS sequence"/>
</dbReference>
<dbReference type="InterPro" id="IPR011856">
    <property type="entry name" value="tRNA_endonuc-like_dom_sf"/>
</dbReference>
<keyword evidence="6" id="KW-1185">Reference proteome</keyword>
<dbReference type="Pfam" id="PF08774">
    <property type="entry name" value="VRR_NUC"/>
    <property type="match status" value="1"/>
</dbReference>
<evidence type="ECO:0000256" key="3">
    <source>
        <dbReference type="ARBA" id="ARBA00022801"/>
    </source>
</evidence>
<evidence type="ECO:0000259" key="4">
    <source>
        <dbReference type="SMART" id="SM00990"/>
    </source>
</evidence>
<dbReference type="RefSeq" id="WP_377724364.1">
    <property type="nucleotide sequence ID" value="NZ_JBHSEW010000003.1"/>
</dbReference>
<feature type="domain" description="VRR-NUC" evidence="4">
    <location>
        <begin position="131"/>
        <end position="225"/>
    </location>
</feature>
<comment type="cofactor">
    <cofactor evidence="1">
        <name>Mg(2+)</name>
        <dbReference type="ChEBI" id="CHEBI:18420"/>
    </cofactor>
</comment>
<proteinExistence type="predicted"/>
<evidence type="ECO:0000313" key="5">
    <source>
        <dbReference type="EMBL" id="MFC4621467.1"/>
    </source>
</evidence>
<keyword evidence="3" id="KW-0378">Hydrolase</keyword>
<dbReference type="InterPro" id="IPR014883">
    <property type="entry name" value="VRR_NUC"/>
</dbReference>
<evidence type="ECO:0000256" key="2">
    <source>
        <dbReference type="ARBA" id="ARBA00022722"/>
    </source>
</evidence>
<dbReference type="EMBL" id="JBHSEW010000003">
    <property type="protein sequence ID" value="MFC4621467.1"/>
    <property type="molecule type" value="Genomic_DNA"/>
</dbReference>
<comment type="caution">
    <text evidence="5">The sequence shown here is derived from an EMBL/GenBank/DDBJ whole genome shotgun (WGS) entry which is preliminary data.</text>
</comment>